<dbReference type="OrthoDB" id="8451859at2"/>
<keyword evidence="3" id="KW-1185">Reference proteome</keyword>
<comment type="caution">
    <text evidence="2">The sequence shown here is derived from an EMBL/GenBank/DDBJ whole genome shotgun (WGS) entry which is preliminary data.</text>
</comment>
<gene>
    <name evidence="2" type="ORF">EDD27_0147</name>
</gene>
<dbReference type="PANTHER" id="PTHR41252:SF1">
    <property type="entry name" value="BLR2505 PROTEIN"/>
    <property type="match status" value="1"/>
</dbReference>
<name>A0A438LWZ6_9ACTN</name>
<sequence>METETKTLTPTERINRRTVTEIYSALATGDMQGFMERLAPDVTWTVAAGGATGGTYHGPQEVLEKAMAPIAVDWSDFTITTFELTPVGDKLFAQGEYRGVNRTTGKEGAAKFVHVWHLLDGIAQRFETVFDTHTIWRATQ</sequence>
<dbReference type="AlphaFoldDB" id="A0A438LWZ6"/>
<evidence type="ECO:0000313" key="2">
    <source>
        <dbReference type="EMBL" id="RVX37867.1"/>
    </source>
</evidence>
<dbReference type="PANTHER" id="PTHR41252">
    <property type="entry name" value="BLR2505 PROTEIN"/>
    <property type="match status" value="1"/>
</dbReference>
<evidence type="ECO:0000259" key="1">
    <source>
        <dbReference type="Pfam" id="PF12680"/>
    </source>
</evidence>
<dbReference type="EMBL" id="SAUN01000001">
    <property type="protein sequence ID" value="RVX37867.1"/>
    <property type="molecule type" value="Genomic_DNA"/>
</dbReference>
<dbReference type="SUPFAM" id="SSF54427">
    <property type="entry name" value="NTF2-like"/>
    <property type="match status" value="1"/>
</dbReference>
<dbReference type="RefSeq" id="WP_127930583.1">
    <property type="nucleotide sequence ID" value="NZ_SAUN01000001.1"/>
</dbReference>
<evidence type="ECO:0000313" key="3">
    <source>
        <dbReference type="Proteomes" id="UP000284824"/>
    </source>
</evidence>
<dbReference type="InterPro" id="IPR037401">
    <property type="entry name" value="SnoaL-like"/>
</dbReference>
<accession>A0A438LWZ6</accession>
<dbReference type="Gene3D" id="3.10.450.50">
    <property type="match status" value="1"/>
</dbReference>
<protein>
    <recommendedName>
        <fullName evidence="1">SnoaL-like domain-containing protein</fullName>
    </recommendedName>
</protein>
<dbReference type="Proteomes" id="UP000284824">
    <property type="component" value="Unassembled WGS sequence"/>
</dbReference>
<reference evidence="2 3" key="1">
    <citation type="submission" date="2019-01" db="EMBL/GenBank/DDBJ databases">
        <title>Sequencing the genomes of 1000 actinobacteria strains.</title>
        <authorList>
            <person name="Klenk H.-P."/>
        </authorList>
    </citation>
    <scope>NUCLEOTIDE SEQUENCE [LARGE SCALE GENOMIC DNA]</scope>
    <source>
        <strain evidence="2 3">DSM 43925</strain>
    </source>
</reference>
<proteinExistence type="predicted"/>
<dbReference type="Pfam" id="PF12680">
    <property type="entry name" value="SnoaL_2"/>
    <property type="match status" value="1"/>
</dbReference>
<organism evidence="2 3">
    <name type="scientific">Nonomuraea polychroma</name>
    <dbReference type="NCBI Taxonomy" id="46176"/>
    <lineage>
        <taxon>Bacteria</taxon>
        <taxon>Bacillati</taxon>
        <taxon>Actinomycetota</taxon>
        <taxon>Actinomycetes</taxon>
        <taxon>Streptosporangiales</taxon>
        <taxon>Streptosporangiaceae</taxon>
        <taxon>Nonomuraea</taxon>
    </lineage>
</organism>
<feature type="domain" description="SnoaL-like" evidence="1">
    <location>
        <begin position="19"/>
        <end position="121"/>
    </location>
</feature>
<dbReference type="InterPro" id="IPR032710">
    <property type="entry name" value="NTF2-like_dom_sf"/>
</dbReference>